<evidence type="ECO:0000256" key="1">
    <source>
        <dbReference type="ARBA" id="ARBA00004196"/>
    </source>
</evidence>
<dbReference type="PRINTS" id="PR00690">
    <property type="entry name" value="ADHESNFAMILY"/>
</dbReference>
<dbReference type="PANTHER" id="PTHR42953">
    <property type="entry name" value="HIGH-AFFINITY ZINC UPTAKE SYSTEM PROTEIN ZNUA-RELATED"/>
    <property type="match status" value="1"/>
</dbReference>
<dbReference type="RefSeq" id="WP_105041945.1">
    <property type="nucleotide sequence ID" value="NZ_MQWA01000001.1"/>
</dbReference>
<accession>A0A2S7TYR1</accession>
<dbReference type="InterPro" id="IPR006129">
    <property type="entry name" value="AdhesinB"/>
</dbReference>
<evidence type="ECO:0000256" key="4">
    <source>
        <dbReference type="ARBA" id="ARBA00022723"/>
    </source>
</evidence>
<dbReference type="PANTHER" id="PTHR42953:SF1">
    <property type="entry name" value="METAL-BINDING PROTEIN HI_0362-RELATED"/>
    <property type="match status" value="1"/>
</dbReference>
<evidence type="ECO:0000313" key="9">
    <source>
        <dbReference type="Proteomes" id="UP000239907"/>
    </source>
</evidence>
<dbReference type="AlphaFoldDB" id="A0A2S7TYR1"/>
<dbReference type="SUPFAM" id="SSF53807">
    <property type="entry name" value="Helical backbone' metal receptor"/>
    <property type="match status" value="1"/>
</dbReference>
<dbReference type="OrthoDB" id="9793396at2"/>
<dbReference type="PRINTS" id="PR00691">
    <property type="entry name" value="ADHESINB"/>
</dbReference>
<evidence type="ECO:0000256" key="2">
    <source>
        <dbReference type="ARBA" id="ARBA00011028"/>
    </source>
</evidence>
<comment type="similarity">
    <text evidence="2 6">Belongs to the bacterial solute-binding protein 9 family.</text>
</comment>
<dbReference type="GO" id="GO:0046872">
    <property type="term" value="F:metal ion binding"/>
    <property type="evidence" value="ECO:0007669"/>
    <property type="project" value="UniProtKB-KW"/>
</dbReference>
<proteinExistence type="inferred from homology"/>
<dbReference type="Pfam" id="PF01297">
    <property type="entry name" value="ZnuA"/>
    <property type="match status" value="1"/>
</dbReference>
<feature type="chain" id="PRO_5015578897" description="Zinc ABC transporter substrate-binding protein" evidence="7">
    <location>
        <begin position="19"/>
        <end position="292"/>
    </location>
</feature>
<evidence type="ECO:0000256" key="7">
    <source>
        <dbReference type="SAM" id="SignalP"/>
    </source>
</evidence>
<dbReference type="Gene3D" id="3.40.50.1980">
    <property type="entry name" value="Nitrogenase molybdenum iron protein domain"/>
    <property type="match status" value="2"/>
</dbReference>
<name>A0A2S7TYR1_9BACT</name>
<dbReference type="GO" id="GO:0030313">
    <property type="term" value="C:cell envelope"/>
    <property type="evidence" value="ECO:0007669"/>
    <property type="project" value="UniProtKB-SubCell"/>
</dbReference>
<evidence type="ECO:0008006" key="10">
    <source>
        <dbReference type="Google" id="ProtNLM"/>
    </source>
</evidence>
<reference evidence="8 9" key="1">
    <citation type="submission" date="2016-12" db="EMBL/GenBank/DDBJ databases">
        <title>Study of bacterial adaptation to deep sea.</title>
        <authorList>
            <person name="Song J."/>
            <person name="Yoshizawa S."/>
            <person name="Kogure K."/>
        </authorList>
    </citation>
    <scope>NUCLEOTIDE SEQUENCE [LARGE SCALE GENOMIC DNA]</scope>
    <source>
        <strain evidence="8 9">SAORIC-165</strain>
    </source>
</reference>
<keyword evidence="3 6" id="KW-0813">Transport</keyword>
<dbReference type="InterPro" id="IPR006127">
    <property type="entry name" value="ZnuA-like"/>
</dbReference>
<evidence type="ECO:0000256" key="6">
    <source>
        <dbReference type="RuleBase" id="RU003512"/>
    </source>
</evidence>
<dbReference type="InterPro" id="IPR006128">
    <property type="entry name" value="Lipoprotein_PsaA-like"/>
</dbReference>
<evidence type="ECO:0000256" key="3">
    <source>
        <dbReference type="ARBA" id="ARBA00022448"/>
    </source>
</evidence>
<dbReference type="GO" id="GO:0007155">
    <property type="term" value="P:cell adhesion"/>
    <property type="evidence" value="ECO:0007669"/>
    <property type="project" value="InterPro"/>
</dbReference>
<dbReference type="InterPro" id="IPR050492">
    <property type="entry name" value="Bact_metal-bind_prot9"/>
</dbReference>
<dbReference type="GO" id="GO:0030001">
    <property type="term" value="P:metal ion transport"/>
    <property type="evidence" value="ECO:0007669"/>
    <property type="project" value="InterPro"/>
</dbReference>
<keyword evidence="9" id="KW-1185">Reference proteome</keyword>
<gene>
    <name evidence="8" type="ORF">BSZ32_02410</name>
</gene>
<keyword evidence="4" id="KW-0479">Metal-binding</keyword>
<protein>
    <recommendedName>
        <fullName evidence="10">Zinc ABC transporter substrate-binding protein</fullName>
    </recommendedName>
</protein>
<comment type="caution">
    <text evidence="8">The sequence shown here is derived from an EMBL/GenBank/DDBJ whole genome shotgun (WGS) entry which is preliminary data.</text>
</comment>
<comment type="subcellular location">
    <subcellularLocation>
        <location evidence="1">Cell envelope</location>
    </subcellularLocation>
</comment>
<keyword evidence="5 7" id="KW-0732">Signal</keyword>
<evidence type="ECO:0000256" key="5">
    <source>
        <dbReference type="ARBA" id="ARBA00022729"/>
    </source>
</evidence>
<dbReference type="EMBL" id="MQWA01000001">
    <property type="protein sequence ID" value="PQJ27460.1"/>
    <property type="molecule type" value="Genomic_DNA"/>
</dbReference>
<organism evidence="8 9">
    <name type="scientific">Rubritalea profundi</name>
    <dbReference type="NCBI Taxonomy" id="1658618"/>
    <lineage>
        <taxon>Bacteria</taxon>
        <taxon>Pseudomonadati</taxon>
        <taxon>Verrucomicrobiota</taxon>
        <taxon>Verrucomicrobiia</taxon>
        <taxon>Verrucomicrobiales</taxon>
        <taxon>Rubritaleaceae</taxon>
        <taxon>Rubritalea</taxon>
    </lineage>
</organism>
<feature type="signal peptide" evidence="7">
    <location>
        <begin position="1"/>
        <end position="18"/>
    </location>
</feature>
<dbReference type="Proteomes" id="UP000239907">
    <property type="component" value="Unassembled WGS sequence"/>
</dbReference>
<sequence>MKSPLLLIILATVLQCSAQTKVATLSPLLADLAKQIGGDKITVVDLMGPNGDPHTFQPSPNKLVEAQGSALYLASGKNLEPFLPKLKSIVGSKAKVLEIGLKIPSLRISGDSSIYACCPKHAQGSIDPHWWHSIENWRRAANIVEKALIEIDPANASTYKARTKAYRSQLSGLKSWAKKEIATVPRSQRNLATAHAAFGYFCKEFGFKSIPIQGLNKEQSATPQYIAEAVETVKKNRVKAIFPEKGANSKGLQTIAKSTGAKISPALYADNANSIIGMFQHNVTTITKSLNH</sequence>
<evidence type="ECO:0000313" key="8">
    <source>
        <dbReference type="EMBL" id="PQJ27460.1"/>
    </source>
</evidence>